<dbReference type="GeneID" id="19114387"/>
<name>M2NE44_BAUPA</name>
<dbReference type="RefSeq" id="XP_007675705.1">
    <property type="nucleotide sequence ID" value="XM_007677515.1"/>
</dbReference>
<protein>
    <submittedName>
        <fullName evidence="1">Uncharacterized protein</fullName>
    </submittedName>
</protein>
<dbReference type="Proteomes" id="UP000011761">
    <property type="component" value="Unassembled WGS sequence"/>
</dbReference>
<sequence length="231" mass="25789">MSSGWWRTEALASNFDASINRFASPKGEHRQLRYVWCVPLVSIGQQQQQQQYQQSTIDFDFNQSIHPLVGGWAEYSKYPRSLDSIPGRQAAGGKKRKLRLPFLPMLLNSLPSKAGMRRLRFALWLARTSSAEATTNSIELRSDSLSAPQRNHALDSHPPCLRKDCERVVEARYCCRQAHCRHDQGFHHTLEALHAANTSPKARYSAAQDDSADLEACAGPGEGLGSLSRGL</sequence>
<evidence type="ECO:0000313" key="1">
    <source>
        <dbReference type="EMBL" id="EMC97215.1"/>
    </source>
</evidence>
<gene>
    <name evidence="1" type="ORF">BAUCODRAFT_444248</name>
</gene>
<proteinExistence type="predicted"/>
<keyword evidence="2" id="KW-1185">Reference proteome</keyword>
<evidence type="ECO:0000313" key="2">
    <source>
        <dbReference type="Proteomes" id="UP000011761"/>
    </source>
</evidence>
<dbReference type="KEGG" id="bcom:BAUCODRAFT_444248"/>
<reference evidence="1 2" key="1">
    <citation type="journal article" date="2012" name="PLoS Pathog.">
        <title>Diverse lifestyles and strategies of plant pathogenesis encoded in the genomes of eighteen Dothideomycetes fungi.</title>
        <authorList>
            <person name="Ohm R.A."/>
            <person name="Feau N."/>
            <person name="Henrissat B."/>
            <person name="Schoch C.L."/>
            <person name="Horwitz B.A."/>
            <person name="Barry K.W."/>
            <person name="Condon B.J."/>
            <person name="Copeland A.C."/>
            <person name="Dhillon B."/>
            <person name="Glaser F."/>
            <person name="Hesse C.N."/>
            <person name="Kosti I."/>
            <person name="LaButti K."/>
            <person name="Lindquist E.A."/>
            <person name="Lucas S."/>
            <person name="Salamov A.A."/>
            <person name="Bradshaw R.E."/>
            <person name="Ciuffetti L."/>
            <person name="Hamelin R.C."/>
            <person name="Kema G.H.J."/>
            <person name="Lawrence C."/>
            <person name="Scott J.A."/>
            <person name="Spatafora J.W."/>
            <person name="Turgeon B.G."/>
            <person name="de Wit P.J.G.M."/>
            <person name="Zhong S."/>
            <person name="Goodwin S.B."/>
            <person name="Grigoriev I.V."/>
        </authorList>
    </citation>
    <scope>NUCLEOTIDE SEQUENCE [LARGE SCALE GENOMIC DNA]</scope>
    <source>
        <strain evidence="1 2">UAMH 10762</strain>
    </source>
</reference>
<organism evidence="1 2">
    <name type="scientific">Baudoinia panamericana (strain UAMH 10762)</name>
    <name type="common">Angels' share fungus</name>
    <name type="synonym">Baudoinia compniacensis (strain UAMH 10762)</name>
    <dbReference type="NCBI Taxonomy" id="717646"/>
    <lineage>
        <taxon>Eukaryota</taxon>
        <taxon>Fungi</taxon>
        <taxon>Dikarya</taxon>
        <taxon>Ascomycota</taxon>
        <taxon>Pezizomycotina</taxon>
        <taxon>Dothideomycetes</taxon>
        <taxon>Dothideomycetidae</taxon>
        <taxon>Mycosphaerellales</taxon>
        <taxon>Teratosphaeriaceae</taxon>
        <taxon>Baudoinia</taxon>
    </lineage>
</organism>
<dbReference type="HOGENOM" id="CLU_1199602_0_0_1"/>
<accession>M2NE44</accession>
<dbReference type="EMBL" id="KB445554">
    <property type="protein sequence ID" value="EMC97215.1"/>
    <property type="molecule type" value="Genomic_DNA"/>
</dbReference>
<dbReference type="AlphaFoldDB" id="M2NE44"/>